<evidence type="ECO:0000313" key="3">
    <source>
        <dbReference type="Proteomes" id="UP000198386"/>
    </source>
</evidence>
<dbReference type="EMBL" id="FZOH01000013">
    <property type="protein sequence ID" value="SNT00142.1"/>
    <property type="molecule type" value="Genomic_DNA"/>
</dbReference>
<organism evidence="2 3">
    <name type="scientific">Geodermatophilus saharensis</name>
    <dbReference type="NCBI Taxonomy" id="1137994"/>
    <lineage>
        <taxon>Bacteria</taxon>
        <taxon>Bacillati</taxon>
        <taxon>Actinomycetota</taxon>
        <taxon>Actinomycetes</taxon>
        <taxon>Geodermatophilales</taxon>
        <taxon>Geodermatophilaceae</taxon>
        <taxon>Geodermatophilus</taxon>
    </lineage>
</organism>
<keyword evidence="1" id="KW-0472">Membrane</keyword>
<evidence type="ECO:0000256" key="1">
    <source>
        <dbReference type="SAM" id="Phobius"/>
    </source>
</evidence>
<gene>
    <name evidence="2" type="ORF">SAMN04488107_4604</name>
</gene>
<reference evidence="3" key="1">
    <citation type="submission" date="2017-06" db="EMBL/GenBank/DDBJ databases">
        <authorList>
            <person name="Varghese N."/>
            <person name="Submissions S."/>
        </authorList>
    </citation>
    <scope>NUCLEOTIDE SEQUENCE [LARGE SCALE GENOMIC DNA]</scope>
    <source>
        <strain evidence="3">DSM 45423</strain>
    </source>
</reference>
<name>A0A239J3A3_9ACTN</name>
<keyword evidence="1" id="KW-0812">Transmembrane</keyword>
<feature type="transmembrane region" description="Helical" evidence="1">
    <location>
        <begin position="28"/>
        <end position="49"/>
    </location>
</feature>
<accession>A0A239J3A3</accession>
<protein>
    <submittedName>
        <fullName evidence="2">Uncharacterized protein</fullName>
    </submittedName>
</protein>
<proteinExistence type="predicted"/>
<dbReference type="Proteomes" id="UP000198386">
    <property type="component" value="Unassembled WGS sequence"/>
</dbReference>
<sequence>MHVYSKAGYVTASGVGGSTALAYTGFNALAWVVAGVTLVFAGMALLKLVPRRSRG</sequence>
<keyword evidence="1" id="KW-1133">Transmembrane helix</keyword>
<evidence type="ECO:0000313" key="2">
    <source>
        <dbReference type="EMBL" id="SNT00142.1"/>
    </source>
</evidence>
<dbReference type="AlphaFoldDB" id="A0A239J3A3"/>
<keyword evidence="3" id="KW-1185">Reference proteome</keyword>